<gene>
    <name evidence="2" type="ORF">WBA_LOCUS5308</name>
</gene>
<evidence type="ECO:0000313" key="3">
    <source>
        <dbReference type="Proteomes" id="UP000270924"/>
    </source>
</evidence>
<feature type="transmembrane region" description="Helical" evidence="1">
    <location>
        <begin position="99"/>
        <end position="122"/>
    </location>
</feature>
<keyword evidence="1" id="KW-0472">Membrane</keyword>
<sequence length="144" mass="17443">MTCPAGKEYRVHQVYPVHQDLMVRMEMMDKMDIEDHRVLPVHEDHQDHQDNKEHLVLMDLLAKRVTKVSVTIAHCHVLNQVTHNNYCTFLLSPYSQFQFYFKISVILYILLYAQKFFNFLYFSNFEYMYIKITNLLTNLHNFYE</sequence>
<reference evidence="2 3" key="1">
    <citation type="submission" date="2018-11" db="EMBL/GenBank/DDBJ databases">
        <authorList>
            <consortium name="Pathogen Informatics"/>
        </authorList>
    </citation>
    <scope>NUCLEOTIDE SEQUENCE [LARGE SCALE GENOMIC DNA]</scope>
</reference>
<dbReference type="Proteomes" id="UP000270924">
    <property type="component" value="Unassembled WGS sequence"/>
</dbReference>
<protein>
    <submittedName>
        <fullName evidence="2">Uncharacterized protein</fullName>
    </submittedName>
</protein>
<evidence type="ECO:0000313" key="2">
    <source>
        <dbReference type="EMBL" id="VDM11922.1"/>
    </source>
</evidence>
<name>A0A3P7FMY0_WUCBA</name>
<dbReference type="EMBL" id="UYWW01002564">
    <property type="protein sequence ID" value="VDM11922.1"/>
    <property type="molecule type" value="Genomic_DNA"/>
</dbReference>
<dbReference type="InParanoid" id="A0A3P7FMY0"/>
<evidence type="ECO:0000256" key="1">
    <source>
        <dbReference type="SAM" id="Phobius"/>
    </source>
</evidence>
<proteinExistence type="predicted"/>
<accession>A0A3P7FMY0</accession>
<keyword evidence="1" id="KW-0812">Transmembrane</keyword>
<keyword evidence="3" id="KW-1185">Reference proteome</keyword>
<organism evidence="2 3">
    <name type="scientific">Wuchereria bancrofti</name>
    <dbReference type="NCBI Taxonomy" id="6293"/>
    <lineage>
        <taxon>Eukaryota</taxon>
        <taxon>Metazoa</taxon>
        <taxon>Ecdysozoa</taxon>
        <taxon>Nematoda</taxon>
        <taxon>Chromadorea</taxon>
        <taxon>Rhabditida</taxon>
        <taxon>Spirurina</taxon>
        <taxon>Spiruromorpha</taxon>
        <taxon>Filarioidea</taxon>
        <taxon>Onchocercidae</taxon>
        <taxon>Wuchereria</taxon>
    </lineage>
</organism>
<dbReference type="AlphaFoldDB" id="A0A3P7FMY0"/>
<keyword evidence="1" id="KW-1133">Transmembrane helix</keyword>